<dbReference type="Pfam" id="PF01753">
    <property type="entry name" value="zf-MYND"/>
    <property type="match status" value="1"/>
</dbReference>
<comment type="caution">
    <text evidence="6">The sequence shown here is derived from an EMBL/GenBank/DDBJ whole genome shotgun (WGS) entry which is preliminary data.</text>
</comment>
<name>A0A4S4MXA2_9APHY</name>
<dbReference type="SUPFAM" id="SSF144232">
    <property type="entry name" value="HIT/MYND zinc finger-like"/>
    <property type="match status" value="1"/>
</dbReference>
<keyword evidence="7" id="KW-1185">Reference proteome</keyword>
<gene>
    <name evidence="6" type="ORF">EUX98_g3139</name>
</gene>
<keyword evidence="1" id="KW-0479">Metal-binding</keyword>
<dbReference type="InterPro" id="IPR002893">
    <property type="entry name" value="Znf_MYND"/>
</dbReference>
<sequence>MLGRQQDILRAASFEPRAHLEGIDLPKGFTLPSLAAVREESQQLAELKITGLGDVLTYYRGSDGVGRPPKPLPEPLCWNTRLPKLFKFSYFTQCGDVPVDLLEDVIFILKMFVRVLTESTEQQLREIGHYLPHQKAEVAGYFMLSNTRYKLITHLMNANIDRPEEALPQLEAAAHEHLQRLRKTGSRDDPVRANPLLYHIYASALTFTNQFNKKTKDMLEAVLKAATQSALSSNQDLTSTTLKTHINLSLVLNQMKVEPNKQKEHTEWAVKWLRKNGKHMRDLDQHVRRRDQPPHPVYLALGAGWFENLVEPGTTLREDERSAKLCRSCGLSEPQVKLFRCSACLHIYYCSKECQKANWKHHKEACKEVAQSKAHAAQLKRTNPKDGQRAADWIKWRDAPHFANTYALAHALGLHRDPSRGRTHIVFRSLEYTPKASKDIRYRFTVAHAGVYKLTDVYPDIETMLRINPGEGKEYVDGLLDELDSMGNDDKVPILDLTFGEGIDPWLGSIAIPVGALRTLPHDPDWRRSINSGGPAQPMSLITGAKDAENIF</sequence>
<protein>
    <recommendedName>
        <fullName evidence="5">MYND-type domain-containing protein</fullName>
    </recommendedName>
</protein>
<reference evidence="6 7" key="1">
    <citation type="submission" date="2019-02" db="EMBL/GenBank/DDBJ databases">
        <title>Genome sequencing of the rare red list fungi Antrodiella citrinella (Flaviporus citrinellus).</title>
        <authorList>
            <person name="Buettner E."/>
            <person name="Kellner H."/>
        </authorList>
    </citation>
    <scope>NUCLEOTIDE SEQUENCE [LARGE SCALE GENOMIC DNA]</scope>
    <source>
        <strain evidence="6 7">DSM 108506</strain>
    </source>
</reference>
<evidence type="ECO:0000256" key="3">
    <source>
        <dbReference type="ARBA" id="ARBA00022833"/>
    </source>
</evidence>
<dbReference type="Gene3D" id="6.10.140.2220">
    <property type="match status" value="1"/>
</dbReference>
<dbReference type="Proteomes" id="UP000308730">
    <property type="component" value="Unassembled WGS sequence"/>
</dbReference>
<evidence type="ECO:0000256" key="1">
    <source>
        <dbReference type="ARBA" id="ARBA00022723"/>
    </source>
</evidence>
<organism evidence="6 7">
    <name type="scientific">Antrodiella citrinella</name>
    <dbReference type="NCBI Taxonomy" id="2447956"/>
    <lineage>
        <taxon>Eukaryota</taxon>
        <taxon>Fungi</taxon>
        <taxon>Dikarya</taxon>
        <taxon>Basidiomycota</taxon>
        <taxon>Agaricomycotina</taxon>
        <taxon>Agaricomycetes</taxon>
        <taxon>Polyporales</taxon>
        <taxon>Steccherinaceae</taxon>
        <taxon>Antrodiella</taxon>
    </lineage>
</organism>
<dbReference type="AlphaFoldDB" id="A0A4S4MXA2"/>
<dbReference type="PROSITE" id="PS50865">
    <property type="entry name" value="ZF_MYND_2"/>
    <property type="match status" value="1"/>
</dbReference>
<proteinExistence type="predicted"/>
<feature type="domain" description="MYND-type" evidence="5">
    <location>
        <begin position="326"/>
        <end position="366"/>
    </location>
</feature>
<accession>A0A4S4MXA2</accession>
<evidence type="ECO:0000313" key="7">
    <source>
        <dbReference type="Proteomes" id="UP000308730"/>
    </source>
</evidence>
<keyword evidence="2 4" id="KW-0863">Zinc-finger</keyword>
<dbReference type="GO" id="GO:0008270">
    <property type="term" value="F:zinc ion binding"/>
    <property type="evidence" value="ECO:0007669"/>
    <property type="project" value="UniProtKB-KW"/>
</dbReference>
<evidence type="ECO:0000259" key="5">
    <source>
        <dbReference type="PROSITE" id="PS50865"/>
    </source>
</evidence>
<dbReference type="PROSITE" id="PS01360">
    <property type="entry name" value="ZF_MYND_1"/>
    <property type="match status" value="1"/>
</dbReference>
<dbReference type="OrthoDB" id="2931494at2759"/>
<evidence type="ECO:0000313" key="6">
    <source>
        <dbReference type="EMBL" id="THH31046.1"/>
    </source>
</evidence>
<dbReference type="EMBL" id="SGPM01000059">
    <property type="protein sequence ID" value="THH31046.1"/>
    <property type="molecule type" value="Genomic_DNA"/>
</dbReference>
<evidence type="ECO:0000256" key="4">
    <source>
        <dbReference type="PROSITE-ProRule" id="PRU00134"/>
    </source>
</evidence>
<keyword evidence="3" id="KW-0862">Zinc</keyword>
<evidence type="ECO:0000256" key="2">
    <source>
        <dbReference type="ARBA" id="ARBA00022771"/>
    </source>
</evidence>